<reference evidence="3 4" key="1">
    <citation type="journal article" date="2017" name="Syst. Appl. Microbiol.">
        <title>Lebetimonas natsushimae sp. nov., a novel strictly anaerobic, moderately thermophilic chemoautotroph isolated from a deep-sea hydrothermal vent polychaete nest in the Mid-Okinawa Trough.</title>
        <authorList>
            <person name="Nagata R."/>
            <person name="Takaki Y."/>
            <person name="Tame A."/>
            <person name="Nunoura T."/>
            <person name="Muto H."/>
            <person name="Mino S."/>
            <person name="Sawayama S."/>
            <person name="Takai K."/>
            <person name="Nakagawa S."/>
        </authorList>
    </citation>
    <scope>NUCLEOTIDE SEQUENCE [LARGE SCALE GENOMIC DNA]</scope>
    <source>
        <strain evidence="3 4">HS1857</strain>
    </source>
</reference>
<keyword evidence="2" id="KW-1133">Transmembrane helix</keyword>
<evidence type="ECO:0008006" key="5">
    <source>
        <dbReference type="Google" id="ProtNLM"/>
    </source>
</evidence>
<protein>
    <recommendedName>
        <fullName evidence="5">ATP synthase protein I</fullName>
    </recommendedName>
</protein>
<evidence type="ECO:0000256" key="1">
    <source>
        <dbReference type="SAM" id="MobiDB-lite"/>
    </source>
</evidence>
<feature type="region of interest" description="Disordered" evidence="1">
    <location>
        <begin position="79"/>
        <end position="103"/>
    </location>
</feature>
<dbReference type="AlphaFoldDB" id="A0A292YCC0"/>
<feature type="compositionally biased region" description="Acidic residues" evidence="1">
    <location>
        <begin position="94"/>
        <end position="103"/>
    </location>
</feature>
<keyword evidence="2" id="KW-0472">Membrane</keyword>
<dbReference type="OrthoDB" id="5329702at2"/>
<proteinExistence type="predicted"/>
<dbReference type="Pfam" id="PF09527">
    <property type="entry name" value="ATPase_gene1"/>
    <property type="match status" value="1"/>
</dbReference>
<evidence type="ECO:0000313" key="3">
    <source>
        <dbReference type="EMBL" id="GAX87388.1"/>
    </source>
</evidence>
<dbReference type="Proteomes" id="UP000217944">
    <property type="component" value="Unassembled WGS sequence"/>
</dbReference>
<keyword evidence="2" id="KW-0812">Transmembrane</keyword>
<accession>A0A292YCC0</accession>
<keyword evidence="4" id="KW-1185">Reference proteome</keyword>
<evidence type="ECO:0000256" key="2">
    <source>
        <dbReference type="SAM" id="Phobius"/>
    </source>
</evidence>
<feature type="transmembrane region" description="Helical" evidence="2">
    <location>
        <begin position="45"/>
        <end position="62"/>
    </location>
</feature>
<evidence type="ECO:0000313" key="4">
    <source>
        <dbReference type="Proteomes" id="UP000217944"/>
    </source>
</evidence>
<sequence length="103" mass="11942">MQKKGKMRKTVEGAEKLSLGISIVVAVLMGIGIGIWLKNIFHQNWLLWLGVFWGVAAALLNIKKEYDKLKKDLDSLKDNPEFKNYQMNKKTKEEDDDLEEFEK</sequence>
<dbReference type="InterPro" id="IPR032820">
    <property type="entry name" value="ATPase_put"/>
</dbReference>
<feature type="transmembrane region" description="Helical" evidence="2">
    <location>
        <begin position="21"/>
        <end position="39"/>
    </location>
</feature>
<name>A0A292YCC0_9BACT</name>
<dbReference type="EMBL" id="BDME01000001">
    <property type="protein sequence ID" value="GAX87388.1"/>
    <property type="molecule type" value="Genomic_DNA"/>
</dbReference>
<comment type="caution">
    <text evidence="3">The sequence shown here is derived from an EMBL/GenBank/DDBJ whole genome shotgun (WGS) entry which is preliminary data.</text>
</comment>
<organism evidence="3 4">
    <name type="scientific">Lebetimonas natsushimae</name>
    <dbReference type="NCBI Taxonomy" id="1936991"/>
    <lineage>
        <taxon>Bacteria</taxon>
        <taxon>Pseudomonadati</taxon>
        <taxon>Campylobacterota</taxon>
        <taxon>Epsilonproteobacteria</taxon>
        <taxon>Nautiliales</taxon>
        <taxon>Nautiliaceae</taxon>
        <taxon>Lebetimonas</taxon>
    </lineage>
</organism>
<gene>
    <name evidence="3" type="ORF">LNAT_P0683</name>
</gene>